<name>A0A6J6SM35_9ZZZZ</name>
<accession>A0A6J6SM35</accession>
<dbReference type="EMBL" id="CAEZYR010000021">
    <property type="protein sequence ID" value="CAB4735788.1"/>
    <property type="molecule type" value="Genomic_DNA"/>
</dbReference>
<gene>
    <name evidence="2" type="ORF">UFOPK2754_00815</name>
</gene>
<dbReference type="AlphaFoldDB" id="A0A6J6SM35"/>
<dbReference type="InterPro" id="IPR011008">
    <property type="entry name" value="Dimeric_a/b-barrel"/>
</dbReference>
<protein>
    <submittedName>
        <fullName evidence="2">Unannotated protein</fullName>
    </submittedName>
</protein>
<evidence type="ECO:0000259" key="1">
    <source>
        <dbReference type="Pfam" id="PF07110"/>
    </source>
</evidence>
<dbReference type="Pfam" id="PF07110">
    <property type="entry name" value="EthD"/>
    <property type="match status" value="2"/>
</dbReference>
<dbReference type="InterPro" id="IPR009799">
    <property type="entry name" value="EthD_dom"/>
</dbReference>
<dbReference type="GO" id="GO:0016491">
    <property type="term" value="F:oxidoreductase activity"/>
    <property type="evidence" value="ECO:0007669"/>
    <property type="project" value="InterPro"/>
</dbReference>
<organism evidence="2">
    <name type="scientific">freshwater metagenome</name>
    <dbReference type="NCBI Taxonomy" id="449393"/>
    <lineage>
        <taxon>unclassified sequences</taxon>
        <taxon>metagenomes</taxon>
        <taxon>ecological metagenomes</taxon>
    </lineage>
</organism>
<feature type="domain" description="EthD" evidence="1">
    <location>
        <begin position="25"/>
        <end position="115"/>
    </location>
</feature>
<reference evidence="2" key="1">
    <citation type="submission" date="2020-05" db="EMBL/GenBank/DDBJ databases">
        <authorList>
            <person name="Chiriac C."/>
            <person name="Salcher M."/>
            <person name="Ghai R."/>
            <person name="Kavagutti S V."/>
        </authorList>
    </citation>
    <scope>NUCLEOTIDE SEQUENCE</scope>
</reference>
<proteinExistence type="predicted"/>
<sequence>MGNTMRNTVRNTMGIKLFAFVRRAPGMSPADFHEYWRAEHAGHIAGTPELRRHVRRYELNHRLDEDYAREPHSAEMTSGDFDGVAVLWFDSVAAMDAFNAEPGFAEWRAQDAPKFRAPQVASVLTDDASVIVDTPRRDEGQAKLVCILRRNAALDLETFHSHWLQNHGGLFQDIPELRDPLWGYHQNHGIGGPDAGYDGVTEQWFEDLPRWIESLGVPAHRTTVEPDVAYLLDPTSLRFVMAGQPTVVIDG</sequence>
<dbReference type="Gene3D" id="3.30.70.100">
    <property type="match status" value="2"/>
</dbReference>
<evidence type="ECO:0000313" key="2">
    <source>
        <dbReference type="EMBL" id="CAB4735788.1"/>
    </source>
</evidence>
<feature type="domain" description="EthD" evidence="1">
    <location>
        <begin position="153"/>
        <end position="234"/>
    </location>
</feature>
<dbReference type="SUPFAM" id="SSF54909">
    <property type="entry name" value="Dimeric alpha+beta barrel"/>
    <property type="match status" value="2"/>
</dbReference>